<feature type="region of interest" description="Disordered" evidence="5">
    <location>
        <begin position="417"/>
        <end position="443"/>
    </location>
</feature>
<evidence type="ECO:0000256" key="4">
    <source>
        <dbReference type="PROSITE-ProRule" id="PRU00027"/>
    </source>
</evidence>
<sequence length="753" mass="85083">MADRDLSESNVWKYFKKCSGQGLARCTKCPKTMSCKGSSTSDLSRHLEAIHGIRPFKRTASASVANNVEETDENVKKSRLAVEDNISIRVIANSDFIRQALSDKGKCDSTEINNIVQKQLQEFGIDFKTEIVACPTDGASVMRKFGRESPVQNLLKERFQGQSPNEEENEHQESNEDEFDDETEPQDLVILTLRSNIQNAIDEVRNIISPTKNIVLQEYVQKEFHKELNLLLDVRTRKAQIDLHLIEKWNDANIPILESIIQVLTPIKVAVKALSRGDATLLSAEIVINFLMKKIKALDTSLANEIYEALLRRKQLMDRLFNSKFTTLEASTSQEREEEIENKNSSDMTLKDELDKGVGKYLLKSPPRPSQARTCLNIRQLSVRDRVQARWSTKGLHVHLKTKHHIENLSKKVLENAASSSSASTSSSSRMLSAEPPSITTAKRMKITEHFPIQNNENSMEERVARMATKAGLPLSVFVTSSDLRDLFKAKGQIDVPLENPEAETNSDGDRSNITDDDRFIVEVSSSSEIEQELISDFNDIINKGRKIVRLFKGSPTKNDTLQKYVKKEFGRKIDAKTLIDLGLSTNIEYRFSEHEFCALENLENILKPVRLAVKVLCRQDANLIIAEATFKFMIKKLEDNHSALASELALSLRRRISQRRTNLTALLIYLQKPCSYHASCDDEIFHLPAKNLLRKEIKKAVQVTNNNEEVSPSDLTLQQELELTISSASNVICPAPSRANTLESIIEKEMTL</sequence>
<dbReference type="SUPFAM" id="SSF57667">
    <property type="entry name" value="beta-beta-alpha zinc fingers"/>
    <property type="match status" value="1"/>
</dbReference>
<dbReference type="InterPro" id="IPR003656">
    <property type="entry name" value="Znf_BED"/>
</dbReference>
<dbReference type="EMBL" id="VTPC01000585">
    <property type="protein sequence ID" value="KAF2905211.1"/>
    <property type="molecule type" value="Genomic_DNA"/>
</dbReference>
<organism evidence="7 8">
    <name type="scientific">Ignelater luminosus</name>
    <name type="common">Cucubano</name>
    <name type="synonym">Pyrophorus luminosus</name>
    <dbReference type="NCBI Taxonomy" id="2038154"/>
    <lineage>
        <taxon>Eukaryota</taxon>
        <taxon>Metazoa</taxon>
        <taxon>Ecdysozoa</taxon>
        <taxon>Arthropoda</taxon>
        <taxon>Hexapoda</taxon>
        <taxon>Insecta</taxon>
        <taxon>Pterygota</taxon>
        <taxon>Neoptera</taxon>
        <taxon>Endopterygota</taxon>
        <taxon>Coleoptera</taxon>
        <taxon>Polyphaga</taxon>
        <taxon>Elateriformia</taxon>
        <taxon>Elateroidea</taxon>
        <taxon>Elateridae</taxon>
        <taxon>Agrypninae</taxon>
        <taxon>Pyrophorini</taxon>
        <taxon>Ignelater</taxon>
    </lineage>
</organism>
<dbReference type="InterPro" id="IPR036236">
    <property type="entry name" value="Znf_C2H2_sf"/>
</dbReference>
<keyword evidence="8" id="KW-1185">Reference proteome</keyword>
<dbReference type="GO" id="GO:0003677">
    <property type="term" value="F:DNA binding"/>
    <property type="evidence" value="ECO:0007669"/>
    <property type="project" value="InterPro"/>
</dbReference>
<dbReference type="OrthoDB" id="6777597at2759"/>
<evidence type="ECO:0000256" key="2">
    <source>
        <dbReference type="ARBA" id="ARBA00022771"/>
    </source>
</evidence>
<dbReference type="Proteomes" id="UP000801492">
    <property type="component" value="Unassembled WGS sequence"/>
</dbReference>
<feature type="compositionally biased region" description="Low complexity" evidence="5">
    <location>
        <begin position="417"/>
        <end position="429"/>
    </location>
</feature>
<evidence type="ECO:0000313" key="8">
    <source>
        <dbReference type="Proteomes" id="UP000801492"/>
    </source>
</evidence>
<comment type="caution">
    <text evidence="7">The sequence shown here is derived from an EMBL/GenBank/DDBJ whole genome shotgun (WGS) entry which is preliminary data.</text>
</comment>
<gene>
    <name evidence="7" type="ORF">ILUMI_00988</name>
</gene>
<protein>
    <recommendedName>
        <fullName evidence="6">BED-type domain-containing protein</fullName>
    </recommendedName>
</protein>
<feature type="domain" description="BED-type" evidence="6">
    <location>
        <begin position="6"/>
        <end position="51"/>
    </location>
</feature>
<keyword evidence="1" id="KW-0479">Metal-binding</keyword>
<dbReference type="SMART" id="SM00614">
    <property type="entry name" value="ZnF_BED"/>
    <property type="match status" value="1"/>
</dbReference>
<reference evidence="7" key="1">
    <citation type="submission" date="2019-08" db="EMBL/GenBank/DDBJ databases">
        <title>The genome of the North American firefly Photinus pyralis.</title>
        <authorList>
            <consortium name="Photinus pyralis genome working group"/>
            <person name="Fallon T.R."/>
            <person name="Sander Lower S.E."/>
            <person name="Weng J.-K."/>
        </authorList>
    </citation>
    <scope>NUCLEOTIDE SEQUENCE</scope>
    <source>
        <strain evidence="7">TRF0915ILg1</strain>
        <tissue evidence="7">Whole body</tissue>
    </source>
</reference>
<name>A0A8K0DKX1_IGNLU</name>
<dbReference type="PROSITE" id="PS50808">
    <property type="entry name" value="ZF_BED"/>
    <property type="match status" value="1"/>
</dbReference>
<keyword evidence="3" id="KW-0862">Zinc</keyword>
<evidence type="ECO:0000256" key="1">
    <source>
        <dbReference type="ARBA" id="ARBA00022723"/>
    </source>
</evidence>
<feature type="compositionally biased region" description="Acidic residues" evidence="5">
    <location>
        <begin position="165"/>
        <end position="182"/>
    </location>
</feature>
<evidence type="ECO:0000256" key="5">
    <source>
        <dbReference type="SAM" id="MobiDB-lite"/>
    </source>
</evidence>
<dbReference type="AlphaFoldDB" id="A0A8K0DKX1"/>
<dbReference type="Pfam" id="PF02892">
    <property type="entry name" value="zf-BED"/>
    <property type="match status" value="1"/>
</dbReference>
<evidence type="ECO:0000313" key="7">
    <source>
        <dbReference type="EMBL" id="KAF2905211.1"/>
    </source>
</evidence>
<evidence type="ECO:0000259" key="6">
    <source>
        <dbReference type="PROSITE" id="PS50808"/>
    </source>
</evidence>
<feature type="region of interest" description="Disordered" evidence="5">
    <location>
        <begin position="158"/>
        <end position="182"/>
    </location>
</feature>
<dbReference type="GO" id="GO:0008270">
    <property type="term" value="F:zinc ion binding"/>
    <property type="evidence" value="ECO:0007669"/>
    <property type="project" value="UniProtKB-KW"/>
</dbReference>
<accession>A0A8K0DKX1</accession>
<proteinExistence type="predicted"/>
<keyword evidence="2 4" id="KW-0863">Zinc-finger</keyword>
<evidence type="ECO:0000256" key="3">
    <source>
        <dbReference type="ARBA" id="ARBA00022833"/>
    </source>
</evidence>